<keyword evidence="6 8" id="KW-0067">ATP-binding</keyword>
<dbReference type="Proteomes" id="UP001246372">
    <property type="component" value="Unassembled WGS sequence"/>
</dbReference>
<dbReference type="InterPro" id="IPR050763">
    <property type="entry name" value="ABC_transporter_ATP-binding"/>
</dbReference>
<evidence type="ECO:0000259" key="7">
    <source>
        <dbReference type="PROSITE" id="PS50893"/>
    </source>
</evidence>
<dbReference type="Pfam" id="PF00005">
    <property type="entry name" value="ABC_tran"/>
    <property type="match status" value="1"/>
</dbReference>
<evidence type="ECO:0000256" key="3">
    <source>
        <dbReference type="ARBA" id="ARBA00022458"/>
    </source>
</evidence>
<keyword evidence="4" id="KW-1003">Cell membrane</keyword>
<keyword evidence="5" id="KW-0547">Nucleotide-binding</keyword>
<name>A0ABU3P8E3_9BURK</name>
<keyword evidence="3" id="KW-0536">Nodulation</keyword>
<dbReference type="PANTHER" id="PTHR42711">
    <property type="entry name" value="ABC TRANSPORTER ATP-BINDING PROTEIN"/>
    <property type="match status" value="1"/>
</dbReference>
<dbReference type="GO" id="GO:0005524">
    <property type="term" value="F:ATP binding"/>
    <property type="evidence" value="ECO:0007669"/>
    <property type="project" value="UniProtKB-KW"/>
</dbReference>
<keyword evidence="2" id="KW-0813">Transport</keyword>
<keyword evidence="9" id="KW-1185">Reference proteome</keyword>
<reference evidence="8" key="1">
    <citation type="submission" date="2023-09" db="EMBL/GenBank/DDBJ databases">
        <title>Paucibacter sp. APW11 Genome sequencing and assembly.</title>
        <authorList>
            <person name="Kim I."/>
        </authorList>
    </citation>
    <scope>NUCLEOTIDE SEQUENCE</scope>
    <source>
        <strain evidence="8">APW11</strain>
    </source>
</reference>
<dbReference type="InterPro" id="IPR027417">
    <property type="entry name" value="P-loop_NTPase"/>
</dbReference>
<feature type="domain" description="ABC transporter" evidence="7">
    <location>
        <begin position="2"/>
        <end position="232"/>
    </location>
</feature>
<dbReference type="EMBL" id="JAVXZY010000002">
    <property type="protein sequence ID" value="MDT8998847.1"/>
    <property type="molecule type" value="Genomic_DNA"/>
</dbReference>
<dbReference type="SUPFAM" id="SSF52540">
    <property type="entry name" value="P-loop containing nucleoside triphosphate hydrolases"/>
    <property type="match status" value="1"/>
</dbReference>
<comment type="similarity">
    <text evidence="1">Belongs to the ABC transporter superfamily.</text>
</comment>
<protein>
    <submittedName>
        <fullName evidence="8">ABC transporter ATP-binding protein</fullName>
    </submittedName>
</protein>
<evidence type="ECO:0000256" key="4">
    <source>
        <dbReference type="ARBA" id="ARBA00022475"/>
    </source>
</evidence>
<keyword evidence="4" id="KW-0472">Membrane</keyword>
<dbReference type="SMART" id="SM00382">
    <property type="entry name" value="AAA"/>
    <property type="match status" value="1"/>
</dbReference>
<evidence type="ECO:0000313" key="9">
    <source>
        <dbReference type="Proteomes" id="UP001246372"/>
    </source>
</evidence>
<dbReference type="InterPro" id="IPR017871">
    <property type="entry name" value="ABC_transporter-like_CS"/>
</dbReference>
<evidence type="ECO:0000256" key="1">
    <source>
        <dbReference type="ARBA" id="ARBA00005417"/>
    </source>
</evidence>
<accession>A0ABU3P8E3</accession>
<evidence type="ECO:0000256" key="2">
    <source>
        <dbReference type="ARBA" id="ARBA00022448"/>
    </source>
</evidence>
<gene>
    <name evidence="8" type="ORF">RQP53_06160</name>
</gene>
<proteinExistence type="inferred from homology"/>
<dbReference type="InterPro" id="IPR003439">
    <property type="entry name" value="ABC_transporter-like_ATP-bd"/>
</dbReference>
<evidence type="ECO:0000256" key="6">
    <source>
        <dbReference type="ARBA" id="ARBA00022840"/>
    </source>
</evidence>
<dbReference type="RefSeq" id="WP_315649351.1">
    <property type="nucleotide sequence ID" value="NZ_JAVXZY010000002.1"/>
</dbReference>
<dbReference type="PROSITE" id="PS50893">
    <property type="entry name" value="ABC_TRANSPORTER_2"/>
    <property type="match status" value="1"/>
</dbReference>
<organism evidence="8 9">
    <name type="scientific">Roseateles aquae</name>
    <dbReference type="NCBI Taxonomy" id="3077235"/>
    <lineage>
        <taxon>Bacteria</taxon>
        <taxon>Pseudomonadati</taxon>
        <taxon>Pseudomonadota</taxon>
        <taxon>Betaproteobacteria</taxon>
        <taxon>Burkholderiales</taxon>
        <taxon>Sphaerotilaceae</taxon>
        <taxon>Roseateles</taxon>
    </lineage>
</organism>
<dbReference type="PANTHER" id="PTHR42711:SF5">
    <property type="entry name" value="ABC TRANSPORTER ATP-BINDING PROTEIN NATA"/>
    <property type="match status" value="1"/>
</dbReference>
<dbReference type="Gene3D" id="3.40.50.300">
    <property type="entry name" value="P-loop containing nucleotide triphosphate hydrolases"/>
    <property type="match status" value="1"/>
</dbReference>
<sequence>MLEAQGLSKRYGDKTVVNDLNLRLRSGQTLGLLGPNGAGKSTTVAMLCGLLKPDQGQVLLDGRALQGDADPAKRRIGLVPQELALYELLSARANLQAFGALYGLAGATLAERIRAVLEISGLAERADERVANFSGGMKRRLNIACALLHEPDVLIFDEPTVGVDPQSRNAIFDTLELLRGQGRALLYTTHYMEEAERLCDRIQIVDHGRSVAEGSLDELLAKLPVAAELQLQFAEATPAAPGLPDDATLLALPGVRAVHRQGSNLKLGLQSLDDAAGALDALRGHGLQQFSSGRPSLEAVFLALTGRTLRD</sequence>
<dbReference type="InterPro" id="IPR003593">
    <property type="entry name" value="AAA+_ATPase"/>
</dbReference>
<comment type="caution">
    <text evidence="8">The sequence shown here is derived from an EMBL/GenBank/DDBJ whole genome shotgun (WGS) entry which is preliminary data.</text>
</comment>
<evidence type="ECO:0000256" key="5">
    <source>
        <dbReference type="ARBA" id="ARBA00022741"/>
    </source>
</evidence>
<dbReference type="PROSITE" id="PS00211">
    <property type="entry name" value="ABC_TRANSPORTER_1"/>
    <property type="match status" value="1"/>
</dbReference>
<evidence type="ECO:0000313" key="8">
    <source>
        <dbReference type="EMBL" id="MDT8998847.1"/>
    </source>
</evidence>